<dbReference type="AlphaFoldDB" id="F8AHD4"/>
<dbReference type="eggNOG" id="arCOG03769">
    <property type="taxonomic scope" value="Archaea"/>
</dbReference>
<keyword evidence="3" id="KW-1185">Reference proteome</keyword>
<keyword evidence="1" id="KW-0472">Membrane</keyword>
<feature type="transmembrane region" description="Helical" evidence="1">
    <location>
        <begin position="6"/>
        <end position="30"/>
    </location>
</feature>
<evidence type="ECO:0000256" key="1">
    <source>
        <dbReference type="SAM" id="Phobius"/>
    </source>
</evidence>
<feature type="transmembrane region" description="Helical" evidence="1">
    <location>
        <begin position="97"/>
        <end position="127"/>
    </location>
</feature>
<name>F8AHD4_PYRYC</name>
<dbReference type="Proteomes" id="UP000008386">
    <property type="component" value="Chromosome"/>
</dbReference>
<accession>F8AHD4</accession>
<protein>
    <submittedName>
        <fullName evidence="2">Uncharacterized protein</fullName>
    </submittedName>
</protein>
<feature type="transmembrane region" description="Helical" evidence="1">
    <location>
        <begin position="72"/>
        <end position="90"/>
    </location>
</feature>
<evidence type="ECO:0000313" key="2">
    <source>
        <dbReference type="EMBL" id="AEH24131.1"/>
    </source>
</evidence>
<dbReference type="EMBL" id="CP002779">
    <property type="protein sequence ID" value="AEH24131.1"/>
    <property type="molecule type" value="Genomic_DNA"/>
</dbReference>
<dbReference type="HOGENOM" id="CLU_2010211_0_0_2"/>
<gene>
    <name evidence="2" type="ordered locus">PYCH_04410</name>
</gene>
<keyword evidence="1" id="KW-1133">Transmembrane helix</keyword>
<dbReference type="STRING" id="529709.PYCH_04410"/>
<proteinExistence type="predicted"/>
<feature type="transmembrane region" description="Helical" evidence="1">
    <location>
        <begin position="42"/>
        <end position="66"/>
    </location>
</feature>
<dbReference type="KEGG" id="pya:PYCH_04410"/>
<reference evidence="2 3" key="1">
    <citation type="journal article" date="2011" name="J. Bacteriol.">
        <title>Complete genome sequence of the obligate piezophilic hyperthermophilic archaeon Pyrococcus yayanosii CH1.</title>
        <authorList>
            <person name="Jun X."/>
            <person name="Lupeng L."/>
            <person name="Minjuan X."/>
            <person name="Oger P."/>
            <person name="Fengping W."/>
            <person name="Jebbar M."/>
            <person name="Xiang X."/>
        </authorList>
    </citation>
    <scope>NUCLEOTIDE SEQUENCE [LARGE SCALE GENOMIC DNA]</scope>
    <source>
        <strain evidence="3">CH1 / JCM 16557</strain>
    </source>
</reference>
<organism evidence="2 3">
    <name type="scientific">Pyrococcus yayanosii (strain CH1 / JCM 16557)</name>
    <dbReference type="NCBI Taxonomy" id="529709"/>
    <lineage>
        <taxon>Archaea</taxon>
        <taxon>Methanobacteriati</taxon>
        <taxon>Methanobacteriota</taxon>
        <taxon>Thermococci</taxon>
        <taxon>Thermococcales</taxon>
        <taxon>Thermococcaceae</taxon>
        <taxon>Pyrococcus</taxon>
    </lineage>
</organism>
<keyword evidence="1" id="KW-0812">Transmembrane</keyword>
<evidence type="ECO:0000313" key="3">
    <source>
        <dbReference type="Proteomes" id="UP000008386"/>
    </source>
</evidence>
<sequence length="128" mass="13305">MMGVVLAGLGILAIIVFLVALFIAGLFMYLGAKLAGIEKASIGKGMLAVLAGSILGVIVGFIFGMIPILGMILGPLMAFIAYVWVVKAIFSTGWLKAFIATILAIVIEIVTFFLLGALLGAGLWALAF</sequence>